<comment type="caution">
    <text evidence="3">The sequence shown here is derived from an EMBL/GenBank/DDBJ whole genome shotgun (WGS) entry which is preliminary data.</text>
</comment>
<keyword evidence="1" id="KW-0812">Transmembrane</keyword>
<keyword evidence="1" id="KW-0472">Membrane</keyword>
<reference evidence="3 4" key="1">
    <citation type="journal article" date="2020" name="Nature">
        <title>Six reference-quality genomes reveal evolution of bat adaptations.</title>
        <authorList>
            <person name="Jebb D."/>
            <person name="Huang Z."/>
            <person name="Pippel M."/>
            <person name="Hughes G.M."/>
            <person name="Lavrichenko K."/>
            <person name="Devanna P."/>
            <person name="Winkler S."/>
            <person name="Jermiin L.S."/>
            <person name="Skirmuntt E.C."/>
            <person name="Katzourakis A."/>
            <person name="Burkitt-Gray L."/>
            <person name="Ray D.A."/>
            <person name="Sullivan K.A.M."/>
            <person name="Roscito J.G."/>
            <person name="Kirilenko B.M."/>
            <person name="Davalos L.M."/>
            <person name="Corthals A.P."/>
            <person name="Power M.L."/>
            <person name="Jones G."/>
            <person name="Ransome R.D."/>
            <person name="Dechmann D.K.N."/>
            <person name="Locatelli A.G."/>
            <person name="Puechmaille S.J."/>
            <person name="Fedrigo O."/>
            <person name="Jarvis E.D."/>
            <person name="Hiller M."/>
            <person name="Vernes S.C."/>
            <person name="Myers E.W."/>
            <person name="Teeling E.C."/>
        </authorList>
    </citation>
    <scope>NUCLEOTIDE SEQUENCE [LARGE SCALE GENOMIC DNA]</scope>
    <source>
        <strain evidence="3">MRouAeg1</strain>
        <tissue evidence="3">Muscle</tissue>
    </source>
</reference>
<sequence>MSWFFSFFLVIFAGKRFWVESSFFQHLKHLPLPSGFYEFHGEIYYNSNCLLLSVTCHFSITAFKRFSLSFIFKSLTLICFVVDLFGFPYLGFFFRILNLRVYVFSNFGRFSAIISLTTFQPRLSSHLFRIVDTNFLSLL</sequence>
<evidence type="ECO:0000313" key="4">
    <source>
        <dbReference type="Proteomes" id="UP000593571"/>
    </source>
</evidence>
<organism evidence="3 4">
    <name type="scientific">Rousettus aegyptiacus</name>
    <name type="common">Egyptian fruit bat</name>
    <name type="synonym">Pteropus aegyptiacus</name>
    <dbReference type="NCBI Taxonomy" id="9407"/>
    <lineage>
        <taxon>Eukaryota</taxon>
        <taxon>Metazoa</taxon>
        <taxon>Chordata</taxon>
        <taxon>Craniata</taxon>
        <taxon>Vertebrata</taxon>
        <taxon>Euteleostomi</taxon>
        <taxon>Mammalia</taxon>
        <taxon>Eutheria</taxon>
        <taxon>Laurasiatheria</taxon>
        <taxon>Chiroptera</taxon>
        <taxon>Yinpterochiroptera</taxon>
        <taxon>Pteropodoidea</taxon>
        <taxon>Pteropodidae</taxon>
        <taxon>Rousettinae</taxon>
        <taxon>Rousettus</taxon>
    </lineage>
</organism>
<evidence type="ECO:0000313" key="3">
    <source>
        <dbReference type="EMBL" id="KAF6474769.1"/>
    </source>
</evidence>
<keyword evidence="1" id="KW-1133">Transmembrane helix</keyword>
<protein>
    <submittedName>
        <fullName evidence="3">Uncharacterized protein</fullName>
    </submittedName>
</protein>
<evidence type="ECO:0000256" key="2">
    <source>
        <dbReference type="SAM" id="SignalP"/>
    </source>
</evidence>
<keyword evidence="4" id="KW-1185">Reference proteome</keyword>
<name>A0A7J8HSA6_ROUAE</name>
<proteinExistence type="predicted"/>
<evidence type="ECO:0000256" key="1">
    <source>
        <dbReference type="SAM" id="Phobius"/>
    </source>
</evidence>
<dbReference type="EMBL" id="JACASE010000004">
    <property type="protein sequence ID" value="KAF6474769.1"/>
    <property type="molecule type" value="Genomic_DNA"/>
</dbReference>
<feature type="chain" id="PRO_5029616784" evidence="2">
    <location>
        <begin position="22"/>
        <end position="139"/>
    </location>
</feature>
<dbReference type="AlphaFoldDB" id="A0A7J8HSA6"/>
<feature type="transmembrane region" description="Helical" evidence="1">
    <location>
        <begin position="75"/>
        <end position="94"/>
    </location>
</feature>
<feature type="signal peptide" evidence="2">
    <location>
        <begin position="1"/>
        <end position="21"/>
    </location>
</feature>
<gene>
    <name evidence="3" type="ORF">HJG63_010929</name>
</gene>
<accession>A0A7J8HSA6</accession>
<dbReference type="Proteomes" id="UP000593571">
    <property type="component" value="Unassembled WGS sequence"/>
</dbReference>
<keyword evidence="2" id="KW-0732">Signal</keyword>